<gene>
    <name evidence="4" type="ORF">Pcinc_020770</name>
</gene>
<feature type="compositionally biased region" description="Polar residues" evidence="1">
    <location>
        <begin position="1"/>
        <end position="17"/>
    </location>
</feature>
<dbReference type="InterPro" id="IPR041577">
    <property type="entry name" value="RT_RNaseH_2"/>
</dbReference>
<evidence type="ECO:0000259" key="3">
    <source>
        <dbReference type="Pfam" id="PF23055"/>
    </source>
</evidence>
<dbReference type="SUPFAM" id="SSF56672">
    <property type="entry name" value="DNA/RNA polymerases"/>
    <property type="match status" value="1"/>
</dbReference>
<accession>A0AAE1KIM6</accession>
<feature type="domain" description="Reverse transcriptase/retrotransposon-derived protein RNase H-like" evidence="2">
    <location>
        <begin position="397"/>
        <end position="452"/>
    </location>
</feature>
<evidence type="ECO:0000259" key="2">
    <source>
        <dbReference type="Pfam" id="PF17919"/>
    </source>
</evidence>
<organism evidence="4 5">
    <name type="scientific">Petrolisthes cinctipes</name>
    <name type="common">Flat porcelain crab</name>
    <dbReference type="NCBI Taxonomy" id="88211"/>
    <lineage>
        <taxon>Eukaryota</taxon>
        <taxon>Metazoa</taxon>
        <taxon>Ecdysozoa</taxon>
        <taxon>Arthropoda</taxon>
        <taxon>Crustacea</taxon>
        <taxon>Multicrustacea</taxon>
        <taxon>Malacostraca</taxon>
        <taxon>Eumalacostraca</taxon>
        <taxon>Eucarida</taxon>
        <taxon>Decapoda</taxon>
        <taxon>Pleocyemata</taxon>
        <taxon>Anomura</taxon>
        <taxon>Galatheoidea</taxon>
        <taxon>Porcellanidae</taxon>
        <taxon>Petrolisthes</taxon>
    </lineage>
</organism>
<keyword evidence="5" id="KW-1185">Reference proteome</keyword>
<feature type="compositionally biased region" description="Polar residues" evidence="1">
    <location>
        <begin position="584"/>
        <end position="595"/>
    </location>
</feature>
<feature type="region of interest" description="Disordered" evidence="1">
    <location>
        <begin position="564"/>
        <end position="615"/>
    </location>
</feature>
<dbReference type="Proteomes" id="UP001286313">
    <property type="component" value="Unassembled WGS sequence"/>
</dbReference>
<dbReference type="Pfam" id="PF17919">
    <property type="entry name" value="RT_RNaseH_2"/>
    <property type="match status" value="1"/>
</dbReference>
<dbReference type="AlphaFoldDB" id="A0AAE1KIM6"/>
<dbReference type="InterPro" id="IPR055469">
    <property type="entry name" value="DUF7041"/>
</dbReference>
<name>A0AAE1KIM6_PETCI</name>
<dbReference type="EMBL" id="JAWQEG010002115">
    <property type="protein sequence ID" value="KAK3874284.1"/>
    <property type="molecule type" value="Genomic_DNA"/>
</dbReference>
<dbReference type="InterPro" id="IPR043502">
    <property type="entry name" value="DNA/RNA_pol_sf"/>
</dbReference>
<evidence type="ECO:0000256" key="1">
    <source>
        <dbReference type="SAM" id="MobiDB-lite"/>
    </source>
</evidence>
<evidence type="ECO:0008006" key="6">
    <source>
        <dbReference type="Google" id="ProtNLM"/>
    </source>
</evidence>
<dbReference type="PANTHER" id="PTHR33327:SF3">
    <property type="entry name" value="RNA-DIRECTED DNA POLYMERASE"/>
    <property type="match status" value="1"/>
</dbReference>
<evidence type="ECO:0000313" key="4">
    <source>
        <dbReference type="EMBL" id="KAK3874284.1"/>
    </source>
</evidence>
<feature type="domain" description="DUF7041" evidence="3">
    <location>
        <begin position="24"/>
        <end position="104"/>
    </location>
</feature>
<sequence length="615" mass="69292">MENQTTSPAVEKQTTSPVVYGPPPPFVEDSPDIWVIQLDLYFARAQIVQQEVKFQTAASLLPAHHVMEFIDMIRDPSVQAYDEFCGALRSRLGKSTEENLRSILAAQQLGDRKPSQFLRHLLELTKPHITDKDSPLVRQIFLQAMPDKSLPFLQFLPPETPLDTLAGTADRVVSSLNQASAAVDAVSSTEFLSNQDCPLARSNSARLDKISQTLDEICHQLRRISSDSRGRSTSKHHRNFRRHSVSRDRNNKLCWYHNKFGSRANKCVLPFRPRCHQIVDNSTNLTMQGGELCASMYISVCISDCGASYKALIDKYPSITASPFVKQEVSHNVTHRISTSGSPVFCRPRRLDSARLKIVKDEFQYMLDQGIIRPKILAPVHSLLVEKRRGIKDTVKWTPSAEEAFNLAKTALASATSLHHPDPTAQMGLFTDASSNSMGAVLQQWHNDPEFNQLAETSLKIVRQPVRDHDSLELICDDSTGTVRPVVPKDMRKSVFLVLHNMSHPGLSHVLLRHDGHRQGLQYTYDGPYKVLRRTDKTFTILRSGKKEIVSIDRLKPAYMENEHLQNPPDELTSLSSPLKVPELQQSQMDSSTPEPTLYRTRSGRVSKPPVRFQP</sequence>
<dbReference type="InterPro" id="IPR043128">
    <property type="entry name" value="Rev_trsase/Diguanyl_cyclase"/>
</dbReference>
<dbReference type="Gene3D" id="3.30.70.270">
    <property type="match status" value="1"/>
</dbReference>
<reference evidence="4" key="1">
    <citation type="submission" date="2023-10" db="EMBL/GenBank/DDBJ databases">
        <title>Genome assemblies of two species of porcelain crab, Petrolisthes cinctipes and Petrolisthes manimaculis (Anomura: Porcellanidae).</title>
        <authorList>
            <person name="Angst P."/>
        </authorList>
    </citation>
    <scope>NUCLEOTIDE SEQUENCE</scope>
    <source>
        <strain evidence="4">PB745_01</strain>
        <tissue evidence="4">Gill</tissue>
    </source>
</reference>
<evidence type="ECO:0000313" key="5">
    <source>
        <dbReference type="Proteomes" id="UP001286313"/>
    </source>
</evidence>
<dbReference type="Pfam" id="PF23055">
    <property type="entry name" value="DUF7041"/>
    <property type="match status" value="1"/>
</dbReference>
<feature type="region of interest" description="Disordered" evidence="1">
    <location>
        <begin position="1"/>
        <end position="22"/>
    </location>
</feature>
<proteinExistence type="predicted"/>
<dbReference type="GO" id="GO:0071897">
    <property type="term" value="P:DNA biosynthetic process"/>
    <property type="evidence" value="ECO:0007669"/>
    <property type="project" value="UniProtKB-ARBA"/>
</dbReference>
<comment type="caution">
    <text evidence="4">The sequence shown here is derived from an EMBL/GenBank/DDBJ whole genome shotgun (WGS) entry which is preliminary data.</text>
</comment>
<dbReference type="PANTHER" id="PTHR33327">
    <property type="entry name" value="ENDONUCLEASE"/>
    <property type="match status" value="1"/>
</dbReference>
<protein>
    <recommendedName>
        <fullName evidence="6">Reverse transcriptase/retrotransposon-derived protein RNase H-like domain-containing protein</fullName>
    </recommendedName>
</protein>